<dbReference type="InterPro" id="IPR029787">
    <property type="entry name" value="Nucleotide_cyclase"/>
</dbReference>
<evidence type="ECO:0000259" key="3">
    <source>
        <dbReference type="PROSITE" id="PS50883"/>
    </source>
</evidence>
<dbReference type="Proteomes" id="UP000260665">
    <property type="component" value="Unassembled WGS sequence"/>
</dbReference>
<dbReference type="SMART" id="SM00091">
    <property type="entry name" value="PAS"/>
    <property type="match status" value="2"/>
</dbReference>
<evidence type="ECO:0000313" key="5">
    <source>
        <dbReference type="EMBL" id="RFO95729.1"/>
    </source>
</evidence>
<comment type="caution">
    <text evidence="5">The sequence shown here is derived from an EMBL/GenBank/DDBJ whole genome shotgun (WGS) entry which is preliminary data.</text>
</comment>
<reference evidence="5 6" key="1">
    <citation type="submission" date="2018-05" db="EMBL/GenBank/DDBJ databases">
        <title>Rhodoferax soyangensis sp.nov., isolated from an oligotrophic freshwater lake.</title>
        <authorList>
            <person name="Park M."/>
        </authorList>
    </citation>
    <scope>NUCLEOTIDE SEQUENCE [LARGE SCALE GENOMIC DNA]</scope>
    <source>
        <strain evidence="5 6">IMCC26218</strain>
    </source>
</reference>
<dbReference type="Pfam" id="PF08448">
    <property type="entry name" value="PAS_4"/>
    <property type="match status" value="1"/>
</dbReference>
<evidence type="ECO:0000256" key="1">
    <source>
        <dbReference type="SAM" id="Coils"/>
    </source>
</evidence>
<dbReference type="InterPro" id="IPR035919">
    <property type="entry name" value="EAL_sf"/>
</dbReference>
<feature type="domain" description="GGDEF" evidence="4">
    <location>
        <begin position="465"/>
        <end position="603"/>
    </location>
</feature>
<dbReference type="InterPro" id="IPR000160">
    <property type="entry name" value="GGDEF_dom"/>
</dbReference>
<dbReference type="PROSITE" id="PS50887">
    <property type="entry name" value="GGDEF"/>
    <property type="match status" value="1"/>
</dbReference>
<evidence type="ECO:0000259" key="4">
    <source>
        <dbReference type="PROSITE" id="PS50887"/>
    </source>
</evidence>
<dbReference type="Gene3D" id="3.30.450.20">
    <property type="entry name" value="PAS domain"/>
    <property type="match status" value="2"/>
</dbReference>
<dbReference type="InterPro" id="IPR043128">
    <property type="entry name" value="Rev_trsase/Diguanyl_cyclase"/>
</dbReference>
<dbReference type="InterPro" id="IPR001633">
    <property type="entry name" value="EAL_dom"/>
</dbReference>
<evidence type="ECO:0000313" key="6">
    <source>
        <dbReference type="Proteomes" id="UP000260665"/>
    </source>
</evidence>
<feature type="domain" description="PAC" evidence="2">
    <location>
        <begin position="381"/>
        <end position="433"/>
    </location>
</feature>
<dbReference type="InterPro" id="IPR013656">
    <property type="entry name" value="PAS_4"/>
</dbReference>
<proteinExistence type="predicted"/>
<name>A0A3E1R8N7_9BURK</name>
<dbReference type="CDD" id="cd01948">
    <property type="entry name" value="EAL"/>
    <property type="match status" value="1"/>
</dbReference>
<dbReference type="SMART" id="SM00052">
    <property type="entry name" value="EAL"/>
    <property type="match status" value="1"/>
</dbReference>
<dbReference type="PANTHER" id="PTHR44757">
    <property type="entry name" value="DIGUANYLATE CYCLASE DGCP"/>
    <property type="match status" value="1"/>
</dbReference>
<dbReference type="CDD" id="cd00130">
    <property type="entry name" value="PAS"/>
    <property type="match status" value="2"/>
</dbReference>
<dbReference type="SUPFAM" id="SSF55073">
    <property type="entry name" value="Nucleotide cyclase"/>
    <property type="match status" value="1"/>
</dbReference>
<dbReference type="SMART" id="SM00267">
    <property type="entry name" value="GGDEF"/>
    <property type="match status" value="1"/>
</dbReference>
<dbReference type="PANTHER" id="PTHR44757:SF2">
    <property type="entry name" value="BIOFILM ARCHITECTURE MAINTENANCE PROTEIN MBAA"/>
    <property type="match status" value="1"/>
</dbReference>
<dbReference type="Pfam" id="PF13426">
    <property type="entry name" value="PAS_9"/>
    <property type="match status" value="1"/>
</dbReference>
<dbReference type="PROSITE" id="PS50113">
    <property type="entry name" value="PAC"/>
    <property type="match status" value="2"/>
</dbReference>
<dbReference type="PROSITE" id="PS50883">
    <property type="entry name" value="EAL"/>
    <property type="match status" value="1"/>
</dbReference>
<evidence type="ECO:0000259" key="2">
    <source>
        <dbReference type="PROSITE" id="PS50113"/>
    </source>
</evidence>
<dbReference type="NCBIfam" id="TIGR00229">
    <property type="entry name" value="sensory_box"/>
    <property type="match status" value="2"/>
</dbReference>
<dbReference type="InterPro" id="IPR000014">
    <property type="entry name" value="PAS"/>
</dbReference>
<dbReference type="Pfam" id="PF00563">
    <property type="entry name" value="EAL"/>
    <property type="match status" value="1"/>
</dbReference>
<dbReference type="EMBL" id="QFZK01000013">
    <property type="protein sequence ID" value="RFO95729.1"/>
    <property type="molecule type" value="Genomic_DNA"/>
</dbReference>
<dbReference type="OrthoDB" id="9813903at2"/>
<keyword evidence="1" id="KW-0175">Coiled coil</keyword>
<organism evidence="5 6">
    <name type="scientific">Rhodoferax lacus</name>
    <dbReference type="NCBI Taxonomy" id="2184758"/>
    <lineage>
        <taxon>Bacteria</taxon>
        <taxon>Pseudomonadati</taxon>
        <taxon>Pseudomonadota</taxon>
        <taxon>Betaproteobacteria</taxon>
        <taxon>Burkholderiales</taxon>
        <taxon>Comamonadaceae</taxon>
        <taxon>Rhodoferax</taxon>
    </lineage>
</organism>
<dbReference type="AlphaFoldDB" id="A0A3E1R8N7"/>
<dbReference type="InterPro" id="IPR000700">
    <property type="entry name" value="PAS-assoc_C"/>
</dbReference>
<dbReference type="FunFam" id="3.20.20.450:FF:000001">
    <property type="entry name" value="Cyclic di-GMP phosphodiesterase yahA"/>
    <property type="match status" value="1"/>
</dbReference>
<keyword evidence="6" id="KW-1185">Reference proteome</keyword>
<dbReference type="RefSeq" id="WP_117179334.1">
    <property type="nucleotide sequence ID" value="NZ_QFZK01000013.1"/>
</dbReference>
<dbReference type="Gene3D" id="3.20.20.450">
    <property type="entry name" value="EAL domain"/>
    <property type="match status" value="1"/>
</dbReference>
<dbReference type="InterPro" id="IPR001610">
    <property type="entry name" value="PAC"/>
</dbReference>
<protein>
    <recommendedName>
        <fullName evidence="7">EAL domain-containing protein</fullName>
    </recommendedName>
</protein>
<dbReference type="InterPro" id="IPR035965">
    <property type="entry name" value="PAS-like_dom_sf"/>
</dbReference>
<dbReference type="Pfam" id="PF00990">
    <property type="entry name" value="GGDEF"/>
    <property type="match status" value="1"/>
</dbReference>
<accession>A0A3E1R8N7</accession>
<evidence type="ECO:0008006" key="7">
    <source>
        <dbReference type="Google" id="ProtNLM"/>
    </source>
</evidence>
<dbReference type="SMART" id="SM00086">
    <property type="entry name" value="PAC"/>
    <property type="match status" value="2"/>
</dbReference>
<gene>
    <name evidence="5" type="ORF">DIC66_17210</name>
</gene>
<dbReference type="NCBIfam" id="TIGR00254">
    <property type="entry name" value="GGDEF"/>
    <property type="match status" value="1"/>
</dbReference>
<feature type="coiled-coil region" evidence="1">
    <location>
        <begin position="164"/>
        <end position="191"/>
    </location>
</feature>
<dbReference type="CDD" id="cd01949">
    <property type="entry name" value="GGDEF"/>
    <property type="match status" value="1"/>
</dbReference>
<dbReference type="InterPro" id="IPR052155">
    <property type="entry name" value="Biofilm_reg_signaling"/>
</dbReference>
<dbReference type="SUPFAM" id="SSF55785">
    <property type="entry name" value="PYP-like sensor domain (PAS domain)"/>
    <property type="match status" value="2"/>
</dbReference>
<sequence>MPQQQILLVLYDLAVTIGGEVKLHSLLTRTLQRLLYHTSYSAGFVCLDMPSCQGSGANVPVRLSAAVGDFELIAQLDKPMELPCELLYGCAEHASLPAELLAHLGTTRTSYQSYLRLPLENNGVLMLLAVQAPESPFKLEQVLQPVLAQLAKAIVLCRAQDAQQAAAQAEQDKLKNSLQQIESQFKTLIELSPIGVGLSCDGIVVDANRSFLTLFGYDSIDELRGQPLTNCIAPEQRAAIAERARLRTLGQASEATYETTGLRRDGSTFSFLVSSRRVETDLGPRTFSYFIDLTEQKAAEQQLRSINTMMRQVIETAPLRIFWKDSELRYLGCNQAFARDAGFQNPEELVGKFDTDLGWHEQAELYRADDLRVLRSQTPKLNFEEPQTTPDGQHIWLRTSKVPLMGPHGEKVGLLGVYDDITAQKQAQEHIHQLEHFDSLTGLPNRQFLQDALHKAMAVSANTHRHGALLFLDLDNFKSFNDSRGPAQGDQLLDEVAQRLRGCVREGGMVARHGGDEFILLLEGLHELPKEAAAQAELVAEKIRTALAQPYLQEGSKALITGSIGIVLFREHAVTVDSLLKHADAAMYQAKNAGRNTIRFYDPKMQSELEARLILVADLGQALDRQQLLLYFQKQVNAQGHCLGAEVLLRWAHPERGLVSPAQFIPLAEETGAIIPIGLWVIQTACRQLKTWQAHPGLRELTLAVNVSAKQFHQPDFVDQVRRVLLQTAAKPAQLKLELTESVVLEQAEDTIAKMRELKLLGISFSMDDFGTGYSSLQYLKRLPLDQLKIDQGFVRDITTDPNDAAIVQTIIAMTEALGLNVIAEGVETREQQDFLEQRGCHTFQGYFFGRPMPVAQFEADVGK</sequence>
<dbReference type="Gene3D" id="3.30.70.270">
    <property type="match status" value="1"/>
</dbReference>
<feature type="domain" description="PAC" evidence="2">
    <location>
        <begin position="255"/>
        <end position="305"/>
    </location>
</feature>
<feature type="domain" description="EAL" evidence="3">
    <location>
        <begin position="612"/>
        <end position="864"/>
    </location>
</feature>
<dbReference type="SUPFAM" id="SSF141868">
    <property type="entry name" value="EAL domain-like"/>
    <property type="match status" value="1"/>
</dbReference>